<comment type="similarity">
    <text evidence="5">Belongs to the amidase family. GatA subfamily.</text>
</comment>
<evidence type="ECO:0000256" key="1">
    <source>
        <dbReference type="ARBA" id="ARBA00022598"/>
    </source>
</evidence>
<dbReference type="HAMAP" id="MF_00120">
    <property type="entry name" value="GatA"/>
    <property type="match status" value="1"/>
</dbReference>
<comment type="subcellular location">
    <subcellularLocation>
        <location evidence="5">Mitochondrion</location>
    </subcellularLocation>
</comment>
<name>A0ABM1EEL0_PRICU</name>
<dbReference type="RefSeq" id="XP_014670631.1">
    <property type="nucleotide sequence ID" value="XM_014815145.1"/>
</dbReference>
<evidence type="ECO:0000256" key="3">
    <source>
        <dbReference type="ARBA" id="ARBA00022840"/>
    </source>
</evidence>
<feature type="active site" description="Charge relay system" evidence="5">
    <location>
        <position position="204"/>
    </location>
</feature>
<reference evidence="8" key="1">
    <citation type="submission" date="2025-08" db="UniProtKB">
        <authorList>
            <consortium name="RefSeq"/>
        </authorList>
    </citation>
    <scope>IDENTIFICATION</scope>
</reference>
<dbReference type="PANTHER" id="PTHR11895">
    <property type="entry name" value="TRANSAMIDASE"/>
    <property type="match status" value="1"/>
</dbReference>
<keyword evidence="3 5" id="KW-0067">ATP-binding</keyword>
<dbReference type="EC" id="6.3.5.7" evidence="5"/>
<evidence type="ECO:0000256" key="4">
    <source>
        <dbReference type="ARBA" id="ARBA00022917"/>
    </source>
</evidence>
<feature type="active site" description="Acyl-ester intermediate" evidence="5">
    <location>
        <position position="228"/>
    </location>
</feature>
<dbReference type="InterPro" id="IPR023631">
    <property type="entry name" value="Amidase_dom"/>
</dbReference>
<evidence type="ECO:0000313" key="7">
    <source>
        <dbReference type="Proteomes" id="UP000695022"/>
    </source>
</evidence>
<dbReference type="Gene3D" id="3.90.1300.10">
    <property type="entry name" value="Amidase signature (AS) domain"/>
    <property type="match status" value="1"/>
</dbReference>
<evidence type="ECO:0000313" key="8">
    <source>
        <dbReference type="RefSeq" id="XP_014670631.1"/>
    </source>
</evidence>
<organism evidence="7 8">
    <name type="scientific">Priapulus caudatus</name>
    <name type="common">Priapulid worm</name>
    <dbReference type="NCBI Taxonomy" id="37621"/>
    <lineage>
        <taxon>Eukaryota</taxon>
        <taxon>Metazoa</taxon>
        <taxon>Ecdysozoa</taxon>
        <taxon>Scalidophora</taxon>
        <taxon>Priapulida</taxon>
        <taxon>Priapulimorpha</taxon>
        <taxon>Priapulimorphida</taxon>
        <taxon>Priapulidae</taxon>
        <taxon>Priapulus</taxon>
    </lineage>
</organism>
<dbReference type="Pfam" id="PF01425">
    <property type="entry name" value="Amidase"/>
    <property type="match status" value="2"/>
</dbReference>
<comment type="subunit">
    <text evidence="5">Subunit of the heterotrimeric GatCAB amidotransferase (AdT) complex, composed of A, B and C subunits.</text>
</comment>
<dbReference type="InterPro" id="IPR004412">
    <property type="entry name" value="GatA"/>
</dbReference>
<comment type="catalytic activity">
    <reaction evidence="5">
        <text>L-glutamyl-tRNA(Gln) + L-glutamine + ATP + H2O = L-glutaminyl-tRNA(Gln) + L-glutamate + ADP + phosphate + H(+)</text>
        <dbReference type="Rhea" id="RHEA:17521"/>
        <dbReference type="Rhea" id="RHEA-COMP:9681"/>
        <dbReference type="Rhea" id="RHEA-COMP:9684"/>
        <dbReference type="ChEBI" id="CHEBI:15377"/>
        <dbReference type="ChEBI" id="CHEBI:15378"/>
        <dbReference type="ChEBI" id="CHEBI:29985"/>
        <dbReference type="ChEBI" id="CHEBI:30616"/>
        <dbReference type="ChEBI" id="CHEBI:43474"/>
        <dbReference type="ChEBI" id="CHEBI:58359"/>
        <dbReference type="ChEBI" id="CHEBI:78520"/>
        <dbReference type="ChEBI" id="CHEBI:78521"/>
        <dbReference type="ChEBI" id="CHEBI:456216"/>
        <dbReference type="EC" id="6.3.5.7"/>
    </reaction>
</comment>
<keyword evidence="7" id="KW-1185">Reference proteome</keyword>
<feature type="domain" description="Amidase" evidence="6">
    <location>
        <begin position="199"/>
        <end position="520"/>
    </location>
</feature>
<keyword evidence="4 5" id="KW-0648">Protein biosynthesis</keyword>
<accession>A0ABM1EEL0</accession>
<proteinExistence type="inferred from homology"/>
<evidence type="ECO:0000256" key="5">
    <source>
        <dbReference type="HAMAP-Rule" id="MF_03150"/>
    </source>
</evidence>
<feature type="active site" description="Charge relay system" evidence="5">
    <location>
        <position position="75"/>
    </location>
</feature>
<keyword evidence="5" id="KW-0496">Mitochondrion</keyword>
<dbReference type="InterPro" id="IPR036928">
    <property type="entry name" value="AS_sf"/>
</dbReference>
<dbReference type="SUPFAM" id="SSF75304">
    <property type="entry name" value="Amidase signature (AS) enzymes"/>
    <property type="match status" value="2"/>
</dbReference>
<protein>
    <recommendedName>
        <fullName evidence="5">Glutamyl-tRNA(Gln) amidotransferase subunit A, mitochondrial</fullName>
        <shortName evidence="5">Glu-AdT subunit A</shortName>
        <ecNumber evidence="5">6.3.5.7</ecNumber>
    </recommendedName>
</protein>
<comment type="function">
    <text evidence="5">Allows the formation of correctly charged Gln-tRNA(Gln) through the transamidation of misacylated Glu-tRNA(Gln) in the mitochondria. The reaction takes place in the presence of glutamine and ATP through an activated gamma-phospho-Glu-tRNA(Gln).</text>
</comment>
<feature type="domain" description="Amidase" evidence="6">
    <location>
        <begin position="26"/>
        <end position="181"/>
    </location>
</feature>
<gene>
    <name evidence="8" type="primary">LOC106811502</name>
</gene>
<keyword evidence="2 5" id="KW-0547">Nucleotide-binding</keyword>
<dbReference type="PANTHER" id="PTHR11895:SF7">
    <property type="entry name" value="GLUTAMYL-TRNA(GLN) AMIDOTRANSFERASE SUBUNIT A, MITOCHONDRIAL"/>
    <property type="match status" value="1"/>
</dbReference>
<sequence>MVGNVFQVAQKLRNGSLIPSEVCSWCIRRSQLAKRLNVFITELPDYAQQLAEKSDERIALGKPLGLLDGIPIAVKDNYCTAGIKTSCASSMLENFYSPYNATVVQKVLDAGASVVGKTNMDEFAMGSGSLDSIYGPVRNPWSRVYARKRQMLTAVTSSAGVAIQQAQSGHGVSLSASQRIPDNYDDSYKSFSMEEDDWLIAGGSSGGSAVAVASGSCFGALSSDTGGSTRVPASYCGVVGYKPTYGLVSRHGLIPLVNSLDTPSMFTRCTDDAAAILATISGIDVMDSTTVQDCSVPFSLPDDASIEGLHIGIPEEYHAPGLSEETLDTWTWVADLFERAGAKVTRVSLPHTQYSIVCYSVLCVCEVASNMARYDGIEYGYRSEQALSTHALYADSRHTGFNDVVRGRILAGNYFLLKRNYDAYFVQAQKVRQLITADFRRAFDAGVDVLLTPTTLTVAPPYKEATQHDNRTMSAQEDVFTQPANMAGLPAVSVPVKLSSQSLPIGLQLMANNFEDKLLLTTAKWLEQQVQFNRLDLVEDSLGLGELVH</sequence>
<dbReference type="InterPro" id="IPR000120">
    <property type="entry name" value="Amidase"/>
</dbReference>
<keyword evidence="1 5" id="KW-0436">Ligase</keyword>
<evidence type="ECO:0000259" key="6">
    <source>
        <dbReference type="Pfam" id="PF01425"/>
    </source>
</evidence>
<dbReference type="GeneID" id="106811502"/>
<dbReference type="Proteomes" id="UP000695022">
    <property type="component" value="Unplaced"/>
</dbReference>
<evidence type="ECO:0000256" key="2">
    <source>
        <dbReference type="ARBA" id="ARBA00022741"/>
    </source>
</evidence>